<feature type="region of interest" description="Disordered" evidence="1">
    <location>
        <begin position="1"/>
        <end position="71"/>
    </location>
</feature>
<name>Q6YVB4_ORYSJ</name>
<gene>
    <name evidence="2" type="primary">OSJNBa0005C24.14</name>
</gene>
<reference evidence="3" key="1">
    <citation type="journal article" date="2005" name="Nature">
        <title>The map-based sequence of the rice genome.</title>
        <authorList>
            <consortium name="International rice genome sequencing project (IRGSP)"/>
            <person name="Matsumoto T."/>
            <person name="Wu J."/>
            <person name="Kanamori H."/>
            <person name="Katayose Y."/>
            <person name="Fujisawa M."/>
            <person name="Namiki N."/>
            <person name="Mizuno H."/>
            <person name="Yamamoto K."/>
            <person name="Antonio B.A."/>
            <person name="Baba T."/>
            <person name="Sakata K."/>
            <person name="Nagamura Y."/>
            <person name="Aoki H."/>
            <person name="Arikawa K."/>
            <person name="Arita K."/>
            <person name="Bito T."/>
            <person name="Chiden Y."/>
            <person name="Fujitsuka N."/>
            <person name="Fukunaka R."/>
            <person name="Hamada M."/>
            <person name="Harada C."/>
            <person name="Hayashi A."/>
            <person name="Hijishita S."/>
            <person name="Honda M."/>
            <person name="Hosokawa S."/>
            <person name="Ichikawa Y."/>
            <person name="Idonuma A."/>
            <person name="Iijima M."/>
            <person name="Ikeda M."/>
            <person name="Ikeno M."/>
            <person name="Ito K."/>
            <person name="Ito S."/>
            <person name="Ito T."/>
            <person name="Ito Y."/>
            <person name="Ito Y."/>
            <person name="Iwabuchi A."/>
            <person name="Kamiya K."/>
            <person name="Karasawa W."/>
            <person name="Kurita K."/>
            <person name="Katagiri S."/>
            <person name="Kikuta A."/>
            <person name="Kobayashi H."/>
            <person name="Kobayashi N."/>
            <person name="Machita K."/>
            <person name="Maehara T."/>
            <person name="Masukawa M."/>
            <person name="Mizubayashi T."/>
            <person name="Mukai Y."/>
            <person name="Nagasaki H."/>
            <person name="Nagata Y."/>
            <person name="Naito S."/>
            <person name="Nakashima M."/>
            <person name="Nakama Y."/>
            <person name="Nakamichi Y."/>
            <person name="Nakamura M."/>
            <person name="Meguro A."/>
            <person name="Negishi M."/>
            <person name="Ohta I."/>
            <person name="Ohta T."/>
            <person name="Okamoto M."/>
            <person name="Ono N."/>
            <person name="Saji S."/>
            <person name="Sakaguchi M."/>
            <person name="Sakai K."/>
            <person name="Shibata M."/>
            <person name="Shimokawa T."/>
            <person name="Song J."/>
            <person name="Takazaki Y."/>
            <person name="Terasawa K."/>
            <person name="Tsugane M."/>
            <person name="Tsuji K."/>
            <person name="Ueda S."/>
            <person name="Waki K."/>
            <person name="Yamagata H."/>
            <person name="Yamamoto M."/>
            <person name="Yamamoto S."/>
            <person name="Yamane H."/>
            <person name="Yoshiki S."/>
            <person name="Yoshihara R."/>
            <person name="Yukawa K."/>
            <person name="Zhong H."/>
            <person name="Yano M."/>
            <person name="Yuan Q."/>
            <person name="Ouyang S."/>
            <person name="Liu J."/>
            <person name="Jones K.M."/>
            <person name="Gansberger K."/>
            <person name="Moffat K."/>
            <person name="Hill J."/>
            <person name="Bera J."/>
            <person name="Fadrosh D."/>
            <person name="Jin S."/>
            <person name="Johri S."/>
            <person name="Kim M."/>
            <person name="Overton L."/>
            <person name="Reardon M."/>
            <person name="Tsitrin T."/>
            <person name="Vuong H."/>
            <person name="Weaver B."/>
            <person name="Ciecko A."/>
            <person name="Tallon L."/>
            <person name="Jackson J."/>
            <person name="Pai G."/>
            <person name="Aken S.V."/>
            <person name="Utterback T."/>
            <person name="Reidmuller S."/>
            <person name="Feldblyum T."/>
            <person name="Hsiao J."/>
            <person name="Zismann V."/>
            <person name="Iobst S."/>
            <person name="de Vazeille A.R."/>
            <person name="Buell C.R."/>
            <person name="Ying K."/>
            <person name="Li Y."/>
            <person name="Lu T."/>
            <person name="Huang Y."/>
            <person name="Zhao Q."/>
            <person name="Feng Q."/>
            <person name="Zhang L."/>
            <person name="Zhu J."/>
            <person name="Weng Q."/>
            <person name="Mu J."/>
            <person name="Lu Y."/>
            <person name="Fan D."/>
            <person name="Liu Y."/>
            <person name="Guan J."/>
            <person name="Zhang Y."/>
            <person name="Yu S."/>
            <person name="Liu X."/>
            <person name="Zhang Y."/>
            <person name="Hong G."/>
            <person name="Han B."/>
            <person name="Choisne N."/>
            <person name="Demange N."/>
            <person name="Orjeda G."/>
            <person name="Samain S."/>
            <person name="Cattolico L."/>
            <person name="Pelletier E."/>
            <person name="Couloux A."/>
            <person name="Segurens B."/>
            <person name="Wincker P."/>
            <person name="D'Hont A."/>
            <person name="Scarpelli C."/>
            <person name="Weissenbach J."/>
            <person name="Salanoubat M."/>
            <person name="Quetier F."/>
            <person name="Yu Y."/>
            <person name="Kim H.R."/>
            <person name="Rambo T."/>
            <person name="Currie J."/>
            <person name="Collura K."/>
            <person name="Luo M."/>
            <person name="Yang T."/>
            <person name="Ammiraju J.S.S."/>
            <person name="Engler F."/>
            <person name="Soderlund C."/>
            <person name="Wing R.A."/>
            <person name="Palmer L.E."/>
            <person name="de la Bastide M."/>
            <person name="Spiegel L."/>
            <person name="Nascimento L."/>
            <person name="Zutavern T."/>
            <person name="O'Shaughnessy A."/>
            <person name="Dike S."/>
            <person name="Dedhia N."/>
            <person name="Preston R."/>
            <person name="Balija V."/>
            <person name="McCombie W.R."/>
            <person name="Chow T."/>
            <person name="Chen H."/>
            <person name="Chung M."/>
            <person name="Chen C."/>
            <person name="Shaw J."/>
            <person name="Wu H."/>
            <person name="Hsiao K."/>
            <person name="Chao Y."/>
            <person name="Chu M."/>
            <person name="Cheng C."/>
            <person name="Hour A."/>
            <person name="Lee P."/>
            <person name="Lin S."/>
            <person name="Lin Y."/>
            <person name="Liou J."/>
            <person name="Liu S."/>
            <person name="Hsing Y."/>
            <person name="Raghuvanshi S."/>
            <person name="Mohanty A."/>
            <person name="Bharti A.K."/>
            <person name="Gaur A."/>
            <person name="Gupta V."/>
            <person name="Kumar D."/>
            <person name="Ravi V."/>
            <person name="Vij S."/>
            <person name="Kapur A."/>
            <person name="Khurana P."/>
            <person name="Khurana P."/>
            <person name="Khurana J.P."/>
            <person name="Tyagi A.K."/>
            <person name="Gaikwad K."/>
            <person name="Singh A."/>
            <person name="Dalal V."/>
            <person name="Srivastava S."/>
            <person name="Dixit A."/>
            <person name="Pal A.K."/>
            <person name="Ghazi I.A."/>
            <person name="Yadav M."/>
            <person name="Pandit A."/>
            <person name="Bhargava A."/>
            <person name="Sureshbabu K."/>
            <person name="Batra K."/>
            <person name="Sharma T.R."/>
            <person name="Mohapatra T."/>
            <person name="Singh N.K."/>
            <person name="Messing J."/>
            <person name="Nelson A.B."/>
            <person name="Fuks G."/>
            <person name="Kavchok S."/>
            <person name="Keizer G."/>
            <person name="Linton E."/>
            <person name="Llaca V."/>
            <person name="Song R."/>
            <person name="Tanyolac B."/>
            <person name="Young S."/>
            <person name="Ho-Il K."/>
            <person name="Hahn J.H."/>
            <person name="Sangsakoo G."/>
            <person name="Vanavichit A."/>
            <person name="de Mattos Luiz.A.T."/>
            <person name="Zimmer P.D."/>
            <person name="Malone G."/>
            <person name="Dellagostin O."/>
            <person name="de Oliveira A.C."/>
            <person name="Bevan M."/>
            <person name="Bancroft I."/>
            <person name="Minx P."/>
            <person name="Cordum H."/>
            <person name="Wilson R."/>
            <person name="Cheng Z."/>
            <person name="Jin W."/>
            <person name="Jiang J."/>
            <person name="Leong S.A."/>
            <person name="Iwama H."/>
            <person name="Gojobori T."/>
            <person name="Itoh T."/>
            <person name="Niimura Y."/>
            <person name="Fujii Y."/>
            <person name="Habara T."/>
            <person name="Sakai H."/>
            <person name="Sato Y."/>
            <person name="Wilson G."/>
            <person name="Kumar K."/>
            <person name="McCouch S."/>
            <person name="Juretic N."/>
            <person name="Hoen D."/>
            <person name="Wright S."/>
            <person name="Bruskiewich R."/>
            <person name="Bureau T."/>
            <person name="Miyao A."/>
            <person name="Hirochika H."/>
            <person name="Nishikawa T."/>
            <person name="Kadowaki K."/>
            <person name="Sugiura M."/>
            <person name="Burr B."/>
            <person name="Sasaki T."/>
        </authorList>
    </citation>
    <scope>NUCLEOTIDE SEQUENCE [LARGE SCALE GENOMIC DNA]</scope>
    <source>
        <strain evidence="3">cv. Nipponbare</strain>
    </source>
</reference>
<proteinExistence type="predicted"/>
<evidence type="ECO:0000313" key="3">
    <source>
        <dbReference type="Proteomes" id="UP000000763"/>
    </source>
</evidence>
<accession>Q6YVB4</accession>
<protein>
    <submittedName>
        <fullName evidence="2">Uncharacterized protein</fullName>
    </submittedName>
</protein>
<dbReference type="Proteomes" id="UP000000763">
    <property type="component" value="Chromosome 7"/>
</dbReference>
<evidence type="ECO:0000313" key="2">
    <source>
        <dbReference type="EMBL" id="BAC84547.1"/>
    </source>
</evidence>
<dbReference type="AlphaFoldDB" id="Q6YVB4"/>
<evidence type="ECO:0000256" key="1">
    <source>
        <dbReference type="SAM" id="MobiDB-lite"/>
    </source>
</evidence>
<dbReference type="EMBL" id="AP005834">
    <property type="protein sequence ID" value="BAC84547.1"/>
    <property type="molecule type" value="Genomic_DNA"/>
</dbReference>
<reference evidence="3" key="2">
    <citation type="journal article" date="2008" name="Nucleic Acids Res.">
        <title>The rice annotation project database (RAP-DB): 2008 update.</title>
        <authorList>
            <consortium name="The rice annotation project (RAP)"/>
        </authorList>
    </citation>
    <scope>GENOME REANNOTATION</scope>
    <source>
        <strain evidence="3">cv. Nipponbare</strain>
    </source>
</reference>
<sequence length="71" mass="7865">MERRGRIWKETTAAHARVSSGGRREEDDDLTGGPHLSASEGARARAAADWTGPTWAERERKEFSAEQRLAA</sequence>
<feature type="compositionally biased region" description="Basic and acidic residues" evidence="1">
    <location>
        <begin position="56"/>
        <end position="65"/>
    </location>
</feature>
<organism evidence="2 3">
    <name type="scientific">Oryza sativa subsp. japonica</name>
    <name type="common">Rice</name>
    <dbReference type="NCBI Taxonomy" id="39947"/>
    <lineage>
        <taxon>Eukaryota</taxon>
        <taxon>Viridiplantae</taxon>
        <taxon>Streptophyta</taxon>
        <taxon>Embryophyta</taxon>
        <taxon>Tracheophyta</taxon>
        <taxon>Spermatophyta</taxon>
        <taxon>Magnoliopsida</taxon>
        <taxon>Liliopsida</taxon>
        <taxon>Poales</taxon>
        <taxon>Poaceae</taxon>
        <taxon>BOP clade</taxon>
        <taxon>Oryzoideae</taxon>
        <taxon>Oryzeae</taxon>
        <taxon>Oryzinae</taxon>
        <taxon>Oryza</taxon>
        <taxon>Oryza sativa</taxon>
    </lineage>
</organism>